<keyword evidence="2" id="KW-1185">Reference proteome</keyword>
<gene>
    <name evidence="1" type="ORF">LKD70_18150</name>
</gene>
<evidence type="ECO:0000313" key="2">
    <source>
        <dbReference type="Proteomes" id="UP001198151"/>
    </source>
</evidence>
<comment type="caution">
    <text evidence="1">The sequence shown here is derived from an EMBL/GenBank/DDBJ whole genome shotgun (WGS) entry which is preliminary data.</text>
</comment>
<name>A0ABS8G211_9FIRM</name>
<evidence type="ECO:0000313" key="1">
    <source>
        <dbReference type="EMBL" id="MCC2256301.1"/>
    </source>
</evidence>
<proteinExistence type="predicted"/>
<reference evidence="1 2" key="1">
    <citation type="submission" date="2021-10" db="EMBL/GenBank/DDBJ databases">
        <title>Anaerobic single-cell dispensing facilitates the cultivation of human gut bacteria.</title>
        <authorList>
            <person name="Afrizal A."/>
        </authorList>
    </citation>
    <scope>NUCLEOTIDE SEQUENCE [LARGE SCALE GENOMIC DNA]</scope>
    <source>
        <strain evidence="1 2">CLA-AA-H200</strain>
    </source>
</reference>
<dbReference type="EMBL" id="JAJEQX010000066">
    <property type="protein sequence ID" value="MCC2256301.1"/>
    <property type="molecule type" value="Genomic_DNA"/>
</dbReference>
<organism evidence="1 2">
    <name type="scientific">Ruminococcus turbiniformis</name>
    <dbReference type="NCBI Taxonomy" id="2881258"/>
    <lineage>
        <taxon>Bacteria</taxon>
        <taxon>Bacillati</taxon>
        <taxon>Bacillota</taxon>
        <taxon>Clostridia</taxon>
        <taxon>Eubacteriales</taxon>
        <taxon>Oscillospiraceae</taxon>
        <taxon>Ruminococcus</taxon>
    </lineage>
</organism>
<protein>
    <submittedName>
        <fullName evidence="1">Uncharacterized protein</fullName>
    </submittedName>
</protein>
<accession>A0ABS8G211</accession>
<dbReference type="RefSeq" id="WP_227709265.1">
    <property type="nucleotide sequence ID" value="NZ_JAJEQX010000066.1"/>
</dbReference>
<sequence length="80" mass="9233">MNLSQIARLQALKKHLEIFQNNHPRLQPFLEAVNREVLKEGSVVEISVTSPEGKTLVTNMKLKKEDLEFIRALHELQSVR</sequence>
<dbReference type="Proteomes" id="UP001198151">
    <property type="component" value="Unassembled WGS sequence"/>
</dbReference>